<dbReference type="EMBL" id="CP000472">
    <property type="protein sequence ID" value="ACJ27020.1"/>
    <property type="molecule type" value="Genomic_DNA"/>
</dbReference>
<dbReference type="KEGG" id="swp:swp_0177"/>
<protein>
    <submittedName>
        <fullName evidence="1">Uncharacterized protein</fullName>
    </submittedName>
</protein>
<name>B8CH27_SHEPW</name>
<dbReference type="STRING" id="225849.swp_0177"/>
<sequence length="39" mass="4457">MKRLSVTLPQGTALRSRYFVEQQGQRLPLTYAISGYKKA</sequence>
<dbReference type="Proteomes" id="UP000000753">
    <property type="component" value="Chromosome"/>
</dbReference>
<proteinExistence type="predicted"/>
<organism evidence="1 2">
    <name type="scientific">Shewanella piezotolerans (strain WP3 / JCM 13877)</name>
    <dbReference type="NCBI Taxonomy" id="225849"/>
    <lineage>
        <taxon>Bacteria</taxon>
        <taxon>Pseudomonadati</taxon>
        <taxon>Pseudomonadota</taxon>
        <taxon>Gammaproteobacteria</taxon>
        <taxon>Alteromonadales</taxon>
        <taxon>Shewanellaceae</taxon>
        <taxon>Shewanella</taxon>
    </lineage>
</organism>
<dbReference type="AlphaFoldDB" id="B8CH27"/>
<keyword evidence="2" id="KW-1185">Reference proteome</keyword>
<evidence type="ECO:0000313" key="2">
    <source>
        <dbReference type="Proteomes" id="UP000000753"/>
    </source>
</evidence>
<dbReference type="HOGENOM" id="CLU_3316880_0_0_6"/>
<evidence type="ECO:0000313" key="1">
    <source>
        <dbReference type="EMBL" id="ACJ27020.1"/>
    </source>
</evidence>
<gene>
    <name evidence="1" type="ordered locus">swp_0177</name>
</gene>
<accession>B8CH27</accession>
<reference evidence="1 2" key="1">
    <citation type="journal article" date="2008" name="PLoS ONE">
        <title>Environmental adaptation: genomic analysis of the piezotolerant and psychrotolerant deep-sea iron reducing bacterium Shewanella piezotolerans WP3.</title>
        <authorList>
            <person name="Wang F."/>
            <person name="Wang J."/>
            <person name="Jian H."/>
            <person name="Zhang B."/>
            <person name="Li S."/>
            <person name="Wang F."/>
            <person name="Zeng X."/>
            <person name="Gao L."/>
            <person name="Bartlett D.H."/>
            <person name="Yu J."/>
            <person name="Hu S."/>
            <person name="Xiao X."/>
        </authorList>
    </citation>
    <scope>NUCLEOTIDE SEQUENCE [LARGE SCALE GENOMIC DNA]</scope>
    <source>
        <strain evidence="2">WP3 / JCM 13877</strain>
    </source>
</reference>